<accession>A0A1J5NWY0</accession>
<name>A0A1J5NWY0_9ZZZZ</name>
<organism evidence="1">
    <name type="scientific">mine drainage metagenome</name>
    <dbReference type="NCBI Taxonomy" id="410659"/>
    <lineage>
        <taxon>unclassified sequences</taxon>
        <taxon>metagenomes</taxon>
        <taxon>ecological metagenomes</taxon>
    </lineage>
</organism>
<dbReference type="EMBL" id="MLJW01009150">
    <property type="protein sequence ID" value="OIQ63274.1"/>
    <property type="molecule type" value="Genomic_DNA"/>
</dbReference>
<sequence>MSLLLAWQTLQAEATAAGVGNGRQRFAHLRCSTGLGLPGLIGGSLARRLEQGARPQTSLFGMHGAQAREGQGEGRAQNKAKKRVGIHDGTDRAVVVVDAAMFRAQGCAGISTPCRAVASGDTVFHCMSPRTARRRIALDLSS</sequence>
<dbReference type="AlphaFoldDB" id="A0A1J5NWY0"/>
<proteinExistence type="predicted"/>
<protein>
    <submittedName>
        <fullName evidence="1">Uncharacterized protein</fullName>
    </submittedName>
</protein>
<comment type="caution">
    <text evidence="1">The sequence shown here is derived from an EMBL/GenBank/DDBJ whole genome shotgun (WGS) entry which is preliminary data.</text>
</comment>
<evidence type="ECO:0000313" key="1">
    <source>
        <dbReference type="EMBL" id="OIQ63274.1"/>
    </source>
</evidence>
<gene>
    <name evidence="1" type="ORF">GALL_551840</name>
</gene>
<reference evidence="1" key="1">
    <citation type="submission" date="2016-10" db="EMBL/GenBank/DDBJ databases">
        <title>Sequence of Gallionella enrichment culture.</title>
        <authorList>
            <person name="Poehlein A."/>
            <person name="Muehling M."/>
            <person name="Daniel R."/>
        </authorList>
    </citation>
    <scope>NUCLEOTIDE SEQUENCE</scope>
</reference>